<gene>
    <name evidence="2" type="ORF">QT969_20190</name>
</gene>
<dbReference type="EMBL" id="JAUBOF010000093">
    <property type="protein sequence ID" value="MDM7490609.1"/>
    <property type="molecule type" value="Genomic_DNA"/>
</dbReference>
<name>A0ABT7RSJ1_9NOCA</name>
<keyword evidence="3" id="KW-1185">Reference proteome</keyword>
<comment type="caution">
    <text evidence="2">The sequence shown here is derived from an EMBL/GenBank/DDBJ whole genome shotgun (WGS) entry which is preliminary data.</text>
</comment>
<evidence type="ECO:0000256" key="1">
    <source>
        <dbReference type="SAM" id="MobiDB-lite"/>
    </source>
</evidence>
<evidence type="ECO:0000313" key="2">
    <source>
        <dbReference type="EMBL" id="MDM7490609.1"/>
    </source>
</evidence>
<protein>
    <submittedName>
        <fullName evidence="2">Uncharacterized protein</fullName>
    </submittedName>
</protein>
<dbReference type="RefSeq" id="WP_289380894.1">
    <property type="nucleotide sequence ID" value="NZ_JAUBOF010000093.1"/>
</dbReference>
<feature type="region of interest" description="Disordered" evidence="1">
    <location>
        <begin position="102"/>
        <end position="141"/>
    </location>
</feature>
<reference evidence="2 3" key="1">
    <citation type="submission" date="2023-06" db="EMBL/GenBank/DDBJ databases">
        <title>Rhodococcus indonesiensis sp. nov a new member of the Rhodococcus ruber lineage isolated from a sediment of neutral hot spring.</title>
        <authorList>
            <person name="Kusuma A.B."/>
            <person name="Fenylestari G."/>
            <person name="Ammar F."/>
            <person name="Nouioui I."/>
            <person name="Goodfellow M."/>
        </authorList>
    </citation>
    <scope>NUCLEOTIDE SEQUENCE [LARGE SCALE GENOMIC DNA]</scope>
    <source>
        <strain evidence="2 3">CSLK01-03</strain>
    </source>
</reference>
<evidence type="ECO:0000313" key="3">
    <source>
        <dbReference type="Proteomes" id="UP001233164"/>
    </source>
</evidence>
<dbReference type="Proteomes" id="UP001233164">
    <property type="component" value="Unassembled WGS sequence"/>
</dbReference>
<proteinExistence type="predicted"/>
<sequence>MPDRVVVDFAVPVRAVADFAVVDFAVSVRRGAVVLDRAVLDFAVVDFAVVDFAVVDLAVVDFAVAGAAVVDFVAAVRLRGGRSLLPVVRPASLRVVRPSAVPRAPMHTATPGTAGETRREGSSRLEQNAHNGAIARNGDHS</sequence>
<organism evidence="2 3">
    <name type="scientific">Rhodococcus indonesiensis</name>
    <dbReference type="NCBI Taxonomy" id="3055869"/>
    <lineage>
        <taxon>Bacteria</taxon>
        <taxon>Bacillati</taxon>
        <taxon>Actinomycetota</taxon>
        <taxon>Actinomycetes</taxon>
        <taxon>Mycobacteriales</taxon>
        <taxon>Nocardiaceae</taxon>
        <taxon>Rhodococcus</taxon>
    </lineage>
</organism>
<accession>A0ABT7RSJ1</accession>